<evidence type="ECO:0000256" key="5">
    <source>
        <dbReference type="ARBA" id="ARBA00023251"/>
    </source>
</evidence>
<dbReference type="InterPro" id="IPR003593">
    <property type="entry name" value="AAA+_ATPase"/>
</dbReference>
<gene>
    <name evidence="7" type="ORF">EJ997_01840</name>
</gene>
<dbReference type="PANTHER" id="PTHR42711:SF16">
    <property type="entry name" value="ABC TRANSPORTER ATP-BINDING PROTEIN"/>
    <property type="match status" value="1"/>
</dbReference>
<dbReference type="OrthoDB" id="9804819at2"/>
<keyword evidence="8" id="KW-1185">Reference proteome</keyword>
<dbReference type="KEGG" id="flh:EJ997_01840"/>
<dbReference type="GO" id="GO:0016887">
    <property type="term" value="F:ATP hydrolysis activity"/>
    <property type="evidence" value="ECO:0007669"/>
    <property type="project" value="InterPro"/>
</dbReference>
<accession>A0A3S9PV96</accession>
<dbReference type="GO" id="GO:0005886">
    <property type="term" value="C:plasma membrane"/>
    <property type="evidence" value="ECO:0007669"/>
    <property type="project" value="UniProtKB-SubCell"/>
</dbReference>
<dbReference type="RefSeq" id="WP_126703074.1">
    <property type="nucleotide sequence ID" value="NZ_CP034593.1"/>
</dbReference>
<evidence type="ECO:0000313" key="7">
    <source>
        <dbReference type="EMBL" id="AZQ76265.1"/>
    </source>
</evidence>
<dbReference type="EMBL" id="CP034593">
    <property type="protein sequence ID" value="AZQ76265.1"/>
    <property type="molecule type" value="Genomic_DNA"/>
</dbReference>
<dbReference type="Gene3D" id="3.40.50.300">
    <property type="entry name" value="P-loop containing nucleotide triphosphate hydrolases"/>
    <property type="match status" value="1"/>
</dbReference>
<reference evidence="7 8" key="1">
    <citation type="submission" date="2018-12" db="EMBL/GenBank/DDBJ databases">
        <title>Complete genome sequence of Flaviflexus sp. H23T48.</title>
        <authorList>
            <person name="Bae J.-W."/>
            <person name="Lee J.-Y."/>
        </authorList>
    </citation>
    <scope>NUCLEOTIDE SEQUENCE [LARGE SCALE GENOMIC DNA]</scope>
    <source>
        <strain evidence="7 8">H23T48</strain>
    </source>
</reference>
<evidence type="ECO:0000256" key="1">
    <source>
        <dbReference type="ARBA" id="ARBA00004202"/>
    </source>
</evidence>
<evidence type="ECO:0000256" key="4">
    <source>
        <dbReference type="ARBA" id="ARBA00022840"/>
    </source>
</evidence>
<dbReference type="CDD" id="cd03230">
    <property type="entry name" value="ABC_DR_subfamily_A"/>
    <property type="match status" value="1"/>
</dbReference>
<proteinExistence type="predicted"/>
<sequence>MNTTPVLTARGLTRTYGSSFTAVDGIDFDIYEGEIFGLLGTNGAGKTSTLEILEGLAKASAGTVKVFGLDPIKDRKKVRPRQGLMMQEGGFPTDLTARETLSMWAGTLSNPLPVGTVLDWVSLDHRANVRVSSLSGGEVRRLDLACAIIGQPQLLFLDEPTTGLDPESRRQAWELIASIQSSGTTIVLTTHYLEEAEYLCDRLAIMHEGKIVTSGTSDSVVAGHPSTIKFDELAIPVEFESRATSHRGTTTITTHQLQKDLAKLLAWAEETGTELSGLKASAASLESVFLDIAEGK</sequence>
<evidence type="ECO:0000313" key="8">
    <source>
        <dbReference type="Proteomes" id="UP000280344"/>
    </source>
</evidence>
<protein>
    <submittedName>
        <fullName evidence="7">ABC transporter ATP-binding protein</fullName>
    </submittedName>
</protein>
<dbReference type="AlphaFoldDB" id="A0A3S9PV96"/>
<dbReference type="InterPro" id="IPR003439">
    <property type="entry name" value="ABC_transporter-like_ATP-bd"/>
</dbReference>
<keyword evidence="4 7" id="KW-0067">ATP-binding</keyword>
<name>A0A3S9PV96_9ACTO</name>
<dbReference type="InterPro" id="IPR027417">
    <property type="entry name" value="P-loop_NTPase"/>
</dbReference>
<evidence type="ECO:0000256" key="2">
    <source>
        <dbReference type="ARBA" id="ARBA00022448"/>
    </source>
</evidence>
<dbReference type="PANTHER" id="PTHR42711">
    <property type="entry name" value="ABC TRANSPORTER ATP-BINDING PROTEIN"/>
    <property type="match status" value="1"/>
</dbReference>
<organism evidence="7 8">
    <name type="scientific">Flaviflexus ciconiae</name>
    <dbReference type="NCBI Taxonomy" id="2496867"/>
    <lineage>
        <taxon>Bacteria</taxon>
        <taxon>Bacillati</taxon>
        <taxon>Actinomycetota</taxon>
        <taxon>Actinomycetes</taxon>
        <taxon>Actinomycetales</taxon>
        <taxon>Actinomycetaceae</taxon>
        <taxon>Flaviflexus</taxon>
    </lineage>
</organism>
<dbReference type="GO" id="GO:0046677">
    <property type="term" value="P:response to antibiotic"/>
    <property type="evidence" value="ECO:0007669"/>
    <property type="project" value="UniProtKB-KW"/>
</dbReference>
<dbReference type="InterPro" id="IPR050763">
    <property type="entry name" value="ABC_transporter_ATP-binding"/>
</dbReference>
<evidence type="ECO:0000259" key="6">
    <source>
        <dbReference type="PROSITE" id="PS50893"/>
    </source>
</evidence>
<comment type="subcellular location">
    <subcellularLocation>
        <location evidence="1">Cell membrane</location>
        <topology evidence="1">Peripheral membrane protein</topology>
    </subcellularLocation>
</comment>
<keyword evidence="5" id="KW-0046">Antibiotic resistance</keyword>
<keyword evidence="3" id="KW-0547">Nucleotide-binding</keyword>
<dbReference type="Pfam" id="PF00005">
    <property type="entry name" value="ABC_tran"/>
    <property type="match status" value="1"/>
</dbReference>
<dbReference type="SUPFAM" id="SSF52540">
    <property type="entry name" value="P-loop containing nucleoside triphosphate hydrolases"/>
    <property type="match status" value="1"/>
</dbReference>
<dbReference type="PROSITE" id="PS50893">
    <property type="entry name" value="ABC_TRANSPORTER_2"/>
    <property type="match status" value="1"/>
</dbReference>
<dbReference type="SMART" id="SM00382">
    <property type="entry name" value="AAA"/>
    <property type="match status" value="1"/>
</dbReference>
<keyword evidence="2" id="KW-0813">Transport</keyword>
<dbReference type="GO" id="GO:0005524">
    <property type="term" value="F:ATP binding"/>
    <property type="evidence" value="ECO:0007669"/>
    <property type="project" value="UniProtKB-KW"/>
</dbReference>
<evidence type="ECO:0000256" key="3">
    <source>
        <dbReference type="ARBA" id="ARBA00022741"/>
    </source>
</evidence>
<feature type="domain" description="ABC transporter" evidence="6">
    <location>
        <begin position="7"/>
        <end position="233"/>
    </location>
</feature>
<dbReference type="Proteomes" id="UP000280344">
    <property type="component" value="Chromosome"/>
</dbReference>